<name>A0AAN8G5M3_TRICO</name>
<reference evidence="1 2" key="1">
    <citation type="submission" date="2019-10" db="EMBL/GenBank/DDBJ databases">
        <title>Assembly and Annotation for the nematode Trichostrongylus colubriformis.</title>
        <authorList>
            <person name="Martin J."/>
        </authorList>
    </citation>
    <scope>NUCLEOTIDE SEQUENCE [LARGE SCALE GENOMIC DNA]</scope>
    <source>
        <strain evidence="1">G859</strain>
        <tissue evidence="1">Whole worm</tissue>
    </source>
</reference>
<dbReference type="Proteomes" id="UP001331761">
    <property type="component" value="Unassembled WGS sequence"/>
</dbReference>
<dbReference type="EMBL" id="WIXE01010784">
    <property type="protein sequence ID" value="KAK5977303.1"/>
    <property type="molecule type" value="Genomic_DNA"/>
</dbReference>
<accession>A0AAN8G5M3</accession>
<keyword evidence="2" id="KW-1185">Reference proteome</keyword>
<comment type="caution">
    <text evidence="1">The sequence shown here is derived from an EMBL/GenBank/DDBJ whole genome shotgun (WGS) entry which is preliminary data.</text>
</comment>
<proteinExistence type="predicted"/>
<gene>
    <name evidence="1" type="ORF">GCK32_012915</name>
</gene>
<sequence length="88" mass="9773">MHHQRSIQTQVLFEVEAEGDLSLSPPLPLLTLCMVKSVRHRLIYLNNLLPDVPIEALAWKVDIYVLPRSPQNAAITDSSHVGSASMIS</sequence>
<organism evidence="1 2">
    <name type="scientific">Trichostrongylus colubriformis</name>
    <name type="common">Black scour worm</name>
    <dbReference type="NCBI Taxonomy" id="6319"/>
    <lineage>
        <taxon>Eukaryota</taxon>
        <taxon>Metazoa</taxon>
        <taxon>Ecdysozoa</taxon>
        <taxon>Nematoda</taxon>
        <taxon>Chromadorea</taxon>
        <taxon>Rhabditida</taxon>
        <taxon>Rhabditina</taxon>
        <taxon>Rhabditomorpha</taxon>
        <taxon>Strongyloidea</taxon>
        <taxon>Trichostrongylidae</taxon>
        <taxon>Trichostrongylus</taxon>
    </lineage>
</organism>
<protein>
    <submittedName>
        <fullName evidence="1">Uncharacterized protein</fullName>
    </submittedName>
</protein>
<evidence type="ECO:0000313" key="2">
    <source>
        <dbReference type="Proteomes" id="UP001331761"/>
    </source>
</evidence>
<dbReference type="AlphaFoldDB" id="A0AAN8G5M3"/>
<evidence type="ECO:0000313" key="1">
    <source>
        <dbReference type="EMBL" id="KAK5977303.1"/>
    </source>
</evidence>